<keyword evidence="3" id="KW-1185">Reference proteome</keyword>
<evidence type="ECO:0000256" key="1">
    <source>
        <dbReference type="SAM" id="Phobius"/>
    </source>
</evidence>
<evidence type="ECO:0000313" key="3">
    <source>
        <dbReference type="Proteomes" id="UP000598971"/>
    </source>
</evidence>
<dbReference type="EMBL" id="WHPF01000002">
    <property type="protein sequence ID" value="NNV54339.1"/>
    <property type="molecule type" value="Genomic_DNA"/>
</dbReference>
<keyword evidence="1" id="KW-1133">Transmembrane helix</keyword>
<keyword evidence="1" id="KW-0812">Transmembrane</keyword>
<proteinExistence type="predicted"/>
<dbReference type="Proteomes" id="UP000598971">
    <property type="component" value="Unassembled WGS sequence"/>
</dbReference>
<dbReference type="AlphaFoldDB" id="A0A8J8FFV2"/>
<dbReference type="RefSeq" id="WP_171606262.1">
    <property type="nucleotide sequence ID" value="NZ_WHPF01000002.1"/>
</dbReference>
<reference evidence="2" key="1">
    <citation type="submission" date="2019-10" db="EMBL/GenBank/DDBJ databases">
        <title>Draft genome sequence of Panacibacter sp. KCS-6.</title>
        <authorList>
            <person name="Yim K.J."/>
        </authorList>
    </citation>
    <scope>NUCLEOTIDE SEQUENCE</scope>
    <source>
        <strain evidence="2">KCS-6</strain>
    </source>
</reference>
<sequence length="135" mass="15402">MEDLTNILHEDDELNEEQLMKYLTGDISNEELHAIEKQMADSDFINDAVEGLQAFSSGRNLDDTVSQLNKTLQKQLDQQKSKKDKRAIKNLSWIIIAVIIILVLCVLAFTIIKLQQEVQQKQKNTVWQSTQSTVG</sequence>
<keyword evidence="1" id="KW-0472">Membrane</keyword>
<feature type="transmembrane region" description="Helical" evidence="1">
    <location>
        <begin position="91"/>
        <end position="112"/>
    </location>
</feature>
<organism evidence="2 3">
    <name type="scientific">Limnovirga soli</name>
    <dbReference type="NCBI Taxonomy" id="2656915"/>
    <lineage>
        <taxon>Bacteria</taxon>
        <taxon>Pseudomonadati</taxon>
        <taxon>Bacteroidota</taxon>
        <taxon>Chitinophagia</taxon>
        <taxon>Chitinophagales</taxon>
        <taxon>Chitinophagaceae</taxon>
        <taxon>Limnovirga</taxon>
    </lineage>
</organism>
<comment type="caution">
    <text evidence="2">The sequence shown here is derived from an EMBL/GenBank/DDBJ whole genome shotgun (WGS) entry which is preliminary data.</text>
</comment>
<protein>
    <submittedName>
        <fullName evidence="2">Uncharacterized protein</fullName>
    </submittedName>
</protein>
<name>A0A8J8FFV2_9BACT</name>
<accession>A0A8J8FFV2</accession>
<gene>
    <name evidence="2" type="ORF">GD597_02625</name>
</gene>
<evidence type="ECO:0000313" key="2">
    <source>
        <dbReference type="EMBL" id="NNV54339.1"/>
    </source>
</evidence>